<gene>
    <name evidence="8" type="ORF">KUCA_T00006026001</name>
</gene>
<reference evidence="8" key="2">
    <citation type="submission" date="2014-02" db="EMBL/GenBank/DDBJ databases">
        <title>Complete DNA sequence of /Kuraishia capsulata/ illustrates novel genomic features among budding yeasts (/Saccharomycotina/).</title>
        <authorList>
            <person name="Morales L."/>
            <person name="Noel B."/>
            <person name="Porcel B."/>
            <person name="Marcet-Houben M."/>
            <person name="Hullo M-F."/>
            <person name="Sacerdot C."/>
            <person name="Tekaia F."/>
            <person name="Leh-Louis V."/>
            <person name="Despons L."/>
            <person name="Khanna V."/>
            <person name="Aury J-M."/>
            <person name="Barbe V."/>
            <person name="Couloux A."/>
            <person name="Labadie K."/>
            <person name="Pelletier E."/>
            <person name="Souciet J-L."/>
            <person name="Boekhout T."/>
            <person name="Gabaldon T."/>
            <person name="Wincker P."/>
            <person name="Dujon B."/>
        </authorList>
    </citation>
    <scope>NUCLEOTIDE SEQUENCE</scope>
    <source>
        <strain evidence="8">CBS 1993</strain>
    </source>
</reference>
<proteinExistence type="inferred from homology"/>
<dbReference type="InterPro" id="IPR001313">
    <property type="entry name" value="Pumilio_RNA-bd_rpt"/>
</dbReference>
<dbReference type="GO" id="GO:0003723">
    <property type="term" value="F:RNA binding"/>
    <property type="evidence" value="ECO:0007669"/>
    <property type="project" value="EnsemblFungi"/>
</dbReference>
<sequence length="652" mass="75398">MSKEKKQRGRRIKQKEDTSLGNNEDFISLSGGFDDEEQPTAVSNTPFFGLVDSTELEYFKSAESTLSADSFENEEEKLQFITGVYEEAKGKELKLVTNQICSKLVERLILHGSYVQIKQLYTAFSGHFVPLSHQKYSSHCIETLLVRSASLVEKEITLELKHDDEDESGSFATIENLFLYMVNEIKPNVKEMISHQYATHVLRLILLILSGNVLPSGTKSNSTLRSKRSKIARKMIELKDTEDFQRSFQIPKETFKEELKDIVNAISRNETTKSMREFAIQAIASPVIQLVTQVEGLVDGDRKVWHMLFQPVDSPKSDDESAFVEYLLSDPIGSHFLEAAAKQQRLKYLERLYTLYMKDRIFKLAKREKTGVYVVKALLMRLKPREQKEILDSLIPHLNELIEESYDLGETIIDASSSRKDYKKDEIVANITDFFKTKSESSTDQDLLESCLHLSTSTLGNTKDDWPTAEERRRSLFLQKLINYHAEFAQLTADSLVKLPHERFIQMCQHGVFSHVVESVLDADLIPDVIKRKIILNECFMKNDDAILLSCNAYGSHLMDKLWDFTVKLNVYKDRIAESLFKNQEKVKESNYGKMVWKNWSMELYSRKRGDWKRLVREQTLAKYPPPSVEDDSESKKRKLDEQQQQRKRGRR</sequence>
<evidence type="ECO:0000256" key="5">
    <source>
        <dbReference type="ARBA" id="ARBA00030932"/>
    </source>
</evidence>
<dbReference type="RefSeq" id="XP_022462010.1">
    <property type="nucleotide sequence ID" value="XM_022605074.1"/>
</dbReference>
<dbReference type="Proteomes" id="UP000019384">
    <property type="component" value="Unassembled WGS sequence"/>
</dbReference>
<dbReference type="InterPro" id="IPR011989">
    <property type="entry name" value="ARM-like"/>
</dbReference>
<keyword evidence="9" id="KW-1185">Reference proteome</keyword>
<comment type="similarity">
    <text evidence="2">Belongs to the NOP9 family.</text>
</comment>
<dbReference type="Pfam" id="PF22493">
    <property type="entry name" value="PUF_NOP9"/>
    <property type="match status" value="1"/>
</dbReference>
<protein>
    <recommendedName>
        <fullName evidence="3">Nucleolar protein 9</fullName>
    </recommendedName>
    <alternativeName>
        <fullName evidence="5 6">Pumilio domain-containing protein NOP9</fullName>
    </alternativeName>
</protein>
<evidence type="ECO:0000256" key="1">
    <source>
        <dbReference type="ARBA" id="ARBA00004604"/>
    </source>
</evidence>
<evidence type="ECO:0000256" key="3">
    <source>
        <dbReference type="ARBA" id="ARBA00016427"/>
    </source>
</evidence>
<keyword evidence="4" id="KW-0677">Repeat</keyword>
<evidence type="ECO:0000256" key="7">
    <source>
        <dbReference type="SAM" id="MobiDB-lite"/>
    </source>
</evidence>
<feature type="compositionally biased region" description="Basic residues" evidence="7">
    <location>
        <begin position="1"/>
        <end position="13"/>
    </location>
</feature>
<organism evidence="8 9">
    <name type="scientific">Kuraishia capsulata CBS 1993</name>
    <dbReference type="NCBI Taxonomy" id="1382522"/>
    <lineage>
        <taxon>Eukaryota</taxon>
        <taxon>Fungi</taxon>
        <taxon>Dikarya</taxon>
        <taxon>Ascomycota</taxon>
        <taxon>Saccharomycotina</taxon>
        <taxon>Pichiomycetes</taxon>
        <taxon>Pichiales</taxon>
        <taxon>Pichiaceae</taxon>
        <taxon>Kuraishia</taxon>
    </lineage>
</organism>
<evidence type="ECO:0000313" key="8">
    <source>
        <dbReference type="EMBL" id="CDK30031.1"/>
    </source>
</evidence>
<dbReference type="HOGENOM" id="CLU_008720_1_1_1"/>
<dbReference type="OrthoDB" id="392571at2759"/>
<dbReference type="InterPro" id="IPR040000">
    <property type="entry name" value="NOP9"/>
</dbReference>
<dbReference type="AlphaFoldDB" id="W6MT87"/>
<dbReference type="SUPFAM" id="SSF48371">
    <property type="entry name" value="ARM repeat"/>
    <property type="match status" value="1"/>
</dbReference>
<reference evidence="8" key="1">
    <citation type="submission" date="2013-12" db="EMBL/GenBank/DDBJ databases">
        <authorList>
            <person name="Genoscope - CEA"/>
        </authorList>
    </citation>
    <scope>NUCLEOTIDE SEQUENCE</scope>
    <source>
        <strain evidence="8">CBS 1993</strain>
    </source>
</reference>
<name>W6MT87_9ASCO</name>
<dbReference type="EMBL" id="HG793131">
    <property type="protein sequence ID" value="CDK30031.1"/>
    <property type="molecule type" value="Genomic_DNA"/>
</dbReference>
<dbReference type="InterPro" id="IPR016024">
    <property type="entry name" value="ARM-type_fold"/>
</dbReference>
<dbReference type="PANTHER" id="PTHR13102:SF0">
    <property type="entry name" value="NUCLEOLAR PROTEIN 9"/>
    <property type="match status" value="1"/>
</dbReference>
<dbReference type="Gene3D" id="1.25.10.10">
    <property type="entry name" value="Leucine-rich Repeat Variant"/>
    <property type="match status" value="2"/>
</dbReference>
<dbReference type="STRING" id="1382522.W6MT87"/>
<comment type="subcellular location">
    <subcellularLocation>
        <location evidence="1">Nucleus</location>
        <location evidence="1">Nucleolus</location>
    </subcellularLocation>
</comment>
<dbReference type="GO" id="GO:0000480">
    <property type="term" value="P:endonucleolytic cleavage in 5'-ETS of tricistronic rRNA transcript (SSU-rRNA, 5.8S rRNA, LSU-rRNA)"/>
    <property type="evidence" value="ECO:0007669"/>
    <property type="project" value="EnsemblFungi"/>
</dbReference>
<feature type="region of interest" description="Disordered" evidence="7">
    <location>
        <begin position="623"/>
        <end position="652"/>
    </location>
</feature>
<evidence type="ECO:0000256" key="4">
    <source>
        <dbReference type="ARBA" id="ARBA00022737"/>
    </source>
</evidence>
<dbReference type="GO" id="GO:0000056">
    <property type="term" value="P:ribosomal small subunit export from nucleus"/>
    <property type="evidence" value="ECO:0007669"/>
    <property type="project" value="EnsemblFungi"/>
</dbReference>
<evidence type="ECO:0000313" key="9">
    <source>
        <dbReference type="Proteomes" id="UP000019384"/>
    </source>
</evidence>
<dbReference type="GO" id="GO:0000447">
    <property type="term" value="P:endonucleolytic cleavage in ITS1 to separate SSU-rRNA from 5.8S rRNA and LSU-rRNA from tricistronic rRNA transcript (SSU-rRNA, 5.8S rRNA, LSU-rRNA)"/>
    <property type="evidence" value="ECO:0007669"/>
    <property type="project" value="EnsemblFungi"/>
</dbReference>
<dbReference type="PANTHER" id="PTHR13102">
    <property type="entry name" value="NUCLEOLAR PROTEIN 9"/>
    <property type="match status" value="1"/>
</dbReference>
<dbReference type="GO" id="GO:0030688">
    <property type="term" value="C:preribosome, small subunit precursor"/>
    <property type="evidence" value="ECO:0007669"/>
    <property type="project" value="EnsemblFungi"/>
</dbReference>
<dbReference type="GO" id="GO:0032040">
    <property type="term" value="C:small-subunit processome"/>
    <property type="evidence" value="ECO:0007669"/>
    <property type="project" value="EnsemblFungi"/>
</dbReference>
<feature type="region of interest" description="Disordered" evidence="7">
    <location>
        <begin position="1"/>
        <end position="36"/>
    </location>
</feature>
<dbReference type="SMART" id="SM00025">
    <property type="entry name" value="Pumilio"/>
    <property type="match status" value="7"/>
</dbReference>
<evidence type="ECO:0000256" key="6">
    <source>
        <dbReference type="ARBA" id="ARBA00031929"/>
    </source>
</evidence>
<dbReference type="GO" id="GO:0030686">
    <property type="term" value="C:90S preribosome"/>
    <property type="evidence" value="ECO:0007669"/>
    <property type="project" value="EnsemblFungi"/>
</dbReference>
<dbReference type="GeneID" id="34523398"/>
<accession>W6MT87</accession>
<evidence type="ECO:0000256" key="2">
    <source>
        <dbReference type="ARBA" id="ARBA00005301"/>
    </source>
</evidence>
<dbReference type="GO" id="GO:0000472">
    <property type="term" value="P:endonucleolytic cleavage to generate mature 5'-end of SSU-rRNA from (SSU-rRNA, 5.8S rRNA, LSU-rRNA)"/>
    <property type="evidence" value="ECO:0007669"/>
    <property type="project" value="EnsemblFungi"/>
</dbReference>